<feature type="non-terminal residue" evidence="1">
    <location>
        <position position="1"/>
    </location>
</feature>
<proteinExistence type="predicted"/>
<evidence type="ECO:0000313" key="2">
    <source>
        <dbReference type="Proteomes" id="UP000265520"/>
    </source>
</evidence>
<organism evidence="1 2">
    <name type="scientific">Trifolium medium</name>
    <dbReference type="NCBI Taxonomy" id="97028"/>
    <lineage>
        <taxon>Eukaryota</taxon>
        <taxon>Viridiplantae</taxon>
        <taxon>Streptophyta</taxon>
        <taxon>Embryophyta</taxon>
        <taxon>Tracheophyta</taxon>
        <taxon>Spermatophyta</taxon>
        <taxon>Magnoliopsida</taxon>
        <taxon>eudicotyledons</taxon>
        <taxon>Gunneridae</taxon>
        <taxon>Pentapetalae</taxon>
        <taxon>rosids</taxon>
        <taxon>fabids</taxon>
        <taxon>Fabales</taxon>
        <taxon>Fabaceae</taxon>
        <taxon>Papilionoideae</taxon>
        <taxon>50 kb inversion clade</taxon>
        <taxon>NPAAA clade</taxon>
        <taxon>Hologalegina</taxon>
        <taxon>IRL clade</taxon>
        <taxon>Trifolieae</taxon>
        <taxon>Trifolium</taxon>
    </lineage>
</organism>
<sequence>GSGTCAPRSDMWRVAPVLEQQQGTLLGVAHRAVLVGAPRS</sequence>
<dbReference type="AlphaFoldDB" id="A0A392W1L4"/>
<reference evidence="1 2" key="1">
    <citation type="journal article" date="2018" name="Front. Plant Sci.">
        <title>Red Clover (Trifolium pratense) and Zigzag Clover (T. medium) - A Picture of Genomic Similarities and Differences.</title>
        <authorList>
            <person name="Dluhosova J."/>
            <person name="Istvanek J."/>
            <person name="Nedelnik J."/>
            <person name="Repkova J."/>
        </authorList>
    </citation>
    <scope>NUCLEOTIDE SEQUENCE [LARGE SCALE GENOMIC DNA]</scope>
    <source>
        <strain evidence="2">cv. 10/8</strain>
        <tissue evidence="1">Leaf</tissue>
    </source>
</reference>
<evidence type="ECO:0000313" key="1">
    <source>
        <dbReference type="EMBL" id="MCI94554.1"/>
    </source>
</evidence>
<accession>A0A392W1L4</accession>
<dbReference type="Proteomes" id="UP000265520">
    <property type="component" value="Unassembled WGS sequence"/>
</dbReference>
<comment type="caution">
    <text evidence="1">The sequence shown here is derived from an EMBL/GenBank/DDBJ whole genome shotgun (WGS) entry which is preliminary data.</text>
</comment>
<dbReference type="EMBL" id="LXQA011359674">
    <property type="protein sequence ID" value="MCI94554.1"/>
    <property type="molecule type" value="Genomic_DNA"/>
</dbReference>
<name>A0A392W1L4_9FABA</name>
<keyword evidence="2" id="KW-1185">Reference proteome</keyword>
<protein>
    <submittedName>
        <fullName evidence="1">Uncharacterized protein</fullName>
    </submittedName>
</protein>